<dbReference type="Proteomes" id="UP000277671">
    <property type="component" value="Unassembled WGS sequence"/>
</dbReference>
<dbReference type="EMBL" id="RBKT01000001">
    <property type="protein sequence ID" value="RKR87250.1"/>
    <property type="molecule type" value="Genomic_DNA"/>
</dbReference>
<dbReference type="RefSeq" id="WP_121155866.1">
    <property type="nucleotide sequence ID" value="NZ_RBKT01000001.1"/>
</dbReference>
<dbReference type="AlphaFoldDB" id="A0A495JE20"/>
<keyword evidence="2" id="KW-0812">Transmembrane</keyword>
<keyword evidence="2" id="KW-0472">Membrane</keyword>
<sequence>MSEHTVNGGPANGAAPNNTSHTSTGSGGRRYQPVPCPQQVGLGPTRLAPETPVAVPQPYEVRQLSHAEAARLARAAVSADETLSAAHHPIRHAGDALLDAWHRARSAIQRLSVLESEQELLIAATAKRTVVERHARDGAEDRTARTKWLKPGVVWTVIMLSALYDTFFFATSFRDALDAVDDLSTPEFWVSFIPGVAIAVALILSGSWLAVPLFRHRLRAERRRQRGRLNWRIVLRRTFVDWRPEEQEREPDDLPWPSWPLPVAFATLVVCVLGLWAWLRGADMQDELRWPMVALLLLLTLAAIALKASAHNPYADRAEAVERELVEVTGRYRTLEAEARTSLGAHGKAWQEMHVVTEDAAAAARRPVVQAWAEIADDRARHGLTGMIAPDFAALDEEDVAGCQLFDGLGGPPLRTRVLRYGREAIAQYHPDRLAEDLDQQLARLNAQLSTGLGEAGSTGNGSGIGNGSSTGNGSGSGNGGAG</sequence>
<evidence type="ECO:0000313" key="3">
    <source>
        <dbReference type="EMBL" id="RKR87250.1"/>
    </source>
</evidence>
<feature type="transmembrane region" description="Helical" evidence="2">
    <location>
        <begin position="259"/>
        <end position="278"/>
    </location>
</feature>
<feature type="transmembrane region" description="Helical" evidence="2">
    <location>
        <begin position="152"/>
        <end position="172"/>
    </location>
</feature>
<feature type="compositionally biased region" description="Low complexity" evidence="1">
    <location>
        <begin position="7"/>
        <end position="18"/>
    </location>
</feature>
<evidence type="ECO:0000313" key="4">
    <source>
        <dbReference type="Proteomes" id="UP000277671"/>
    </source>
</evidence>
<feature type="transmembrane region" description="Helical" evidence="2">
    <location>
        <begin position="290"/>
        <end position="308"/>
    </location>
</feature>
<organism evidence="3 4">
    <name type="scientific">Micromonospora pisi</name>
    <dbReference type="NCBI Taxonomy" id="589240"/>
    <lineage>
        <taxon>Bacteria</taxon>
        <taxon>Bacillati</taxon>
        <taxon>Actinomycetota</taxon>
        <taxon>Actinomycetes</taxon>
        <taxon>Micromonosporales</taxon>
        <taxon>Micromonosporaceae</taxon>
        <taxon>Micromonospora</taxon>
    </lineage>
</organism>
<feature type="transmembrane region" description="Helical" evidence="2">
    <location>
        <begin position="192"/>
        <end position="214"/>
    </location>
</feature>
<evidence type="ECO:0000256" key="2">
    <source>
        <dbReference type="SAM" id="Phobius"/>
    </source>
</evidence>
<accession>A0A495JE20</accession>
<dbReference type="OrthoDB" id="3345261at2"/>
<feature type="region of interest" description="Disordered" evidence="1">
    <location>
        <begin position="1"/>
        <end position="49"/>
    </location>
</feature>
<gene>
    <name evidence="3" type="ORF">BDK92_1524</name>
</gene>
<comment type="caution">
    <text evidence="3">The sequence shown here is derived from an EMBL/GenBank/DDBJ whole genome shotgun (WGS) entry which is preliminary data.</text>
</comment>
<name>A0A495JE20_9ACTN</name>
<protein>
    <submittedName>
        <fullName evidence="3">Uncharacterized protein</fullName>
    </submittedName>
</protein>
<feature type="region of interest" description="Disordered" evidence="1">
    <location>
        <begin position="453"/>
        <end position="483"/>
    </location>
</feature>
<evidence type="ECO:0000256" key="1">
    <source>
        <dbReference type="SAM" id="MobiDB-lite"/>
    </source>
</evidence>
<keyword evidence="2" id="KW-1133">Transmembrane helix</keyword>
<feature type="compositionally biased region" description="Gly residues" evidence="1">
    <location>
        <begin position="454"/>
        <end position="483"/>
    </location>
</feature>
<keyword evidence="4" id="KW-1185">Reference proteome</keyword>
<proteinExistence type="predicted"/>
<reference evidence="3 4" key="1">
    <citation type="submission" date="2018-10" db="EMBL/GenBank/DDBJ databases">
        <title>Sequencing the genomes of 1000 actinobacteria strains.</title>
        <authorList>
            <person name="Klenk H.-P."/>
        </authorList>
    </citation>
    <scope>NUCLEOTIDE SEQUENCE [LARGE SCALE GENOMIC DNA]</scope>
    <source>
        <strain evidence="3 4">DSM 45175</strain>
    </source>
</reference>